<feature type="compositionally biased region" description="Basic residues" evidence="1">
    <location>
        <begin position="143"/>
        <end position="153"/>
    </location>
</feature>
<feature type="region of interest" description="Disordered" evidence="1">
    <location>
        <begin position="140"/>
        <end position="171"/>
    </location>
</feature>
<dbReference type="KEGG" id="mhe:MHC_01735"/>
<proteinExistence type="predicted"/>
<dbReference type="Proteomes" id="UP000009135">
    <property type="component" value="Chromosome"/>
</dbReference>
<protein>
    <submittedName>
        <fullName evidence="2">Uncharacterized protein</fullName>
    </submittedName>
</protein>
<name>H6N6E1_MYCHN</name>
<dbReference type="AlphaFoldDB" id="H6N6E1"/>
<keyword evidence="3" id="KW-1185">Reference proteome</keyword>
<accession>H6N6E1</accession>
<evidence type="ECO:0000313" key="3">
    <source>
        <dbReference type="Proteomes" id="UP000009135"/>
    </source>
</evidence>
<evidence type="ECO:0000256" key="1">
    <source>
        <dbReference type="SAM" id="MobiDB-lite"/>
    </source>
</evidence>
<dbReference type="EMBL" id="CP003199">
    <property type="protein sequence ID" value="AEW45213.1"/>
    <property type="molecule type" value="Genomic_DNA"/>
</dbReference>
<evidence type="ECO:0000313" key="2">
    <source>
        <dbReference type="EMBL" id="AEW45213.1"/>
    </source>
</evidence>
<dbReference type="STRING" id="1111676.MHC_01735"/>
<dbReference type="HOGENOM" id="CLU_113690_0_0_14"/>
<gene>
    <name evidence="2" type="ordered locus">MHC_01735</name>
</gene>
<sequence length="218" mass="24382">MTHLAKGAIATSSLGTIVTGAYIGSSYLSKKSTISDHLTHSNYQLISSISNKDHSRLQWEAEFESDKDKIKGLIGFTEDDKKKGGEALERWCSSKLKESYSEEHKDLERIKSYCVIRDISSQLKRKGKSVLSDSDGKWTQTYNKRKSTPKRSPRSQIAGLTGEWNASGVSHSEGDDLAKIKEWCKLTSQSSFRAYETTYDQVYNWCTEDGTSVAEISG</sequence>
<reference evidence="2 3" key="1">
    <citation type="journal article" date="2012" name="J. Bacteriol.">
        <title>Complete genome sequence of Mycoplasma haemocanis strain Illinois.</title>
        <authorList>
            <person name="do Nascimento N.C."/>
            <person name="Guimaraes A.M."/>
            <person name="Santos A.P."/>
            <person name="Sanmiguel P.J."/>
            <person name="Messick J.B."/>
        </authorList>
    </citation>
    <scope>NUCLEOTIDE SEQUENCE [LARGE SCALE GENOMIC DNA]</scope>
    <source>
        <strain evidence="2 3">Illinois</strain>
    </source>
</reference>
<organism evidence="2 3">
    <name type="scientific">Mycoplasma haemocanis (strain Illinois)</name>
    <dbReference type="NCBI Taxonomy" id="1111676"/>
    <lineage>
        <taxon>Bacteria</taxon>
        <taxon>Bacillati</taxon>
        <taxon>Mycoplasmatota</taxon>
        <taxon>Mollicutes</taxon>
        <taxon>Mycoplasmataceae</taxon>
        <taxon>Mycoplasma</taxon>
    </lineage>
</organism>
<dbReference type="OrthoDB" id="9821322at2"/>